<dbReference type="Proteomes" id="UP000514754">
    <property type="component" value="Chromosome"/>
</dbReference>
<dbReference type="InterPro" id="IPR036170">
    <property type="entry name" value="YezG-like_sf"/>
</dbReference>
<proteinExistence type="predicted"/>
<protein>
    <recommendedName>
        <fullName evidence="5">DUF600 family protein</fullName>
    </recommendedName>
</protein>
<dbReference type="AlphaFoldDB" id="A0A3Z6GRV1"/>
<reference evidence="2 3" key="2">
    <citation type="submission" date="2020-06" db="EMBL/GenBank/DDBJ databases">
        <title>REHAB project genomes.</title>
        <authorList>
            <person name="Shaw L.P."/>
        </authorList>
    </citation>
    <scope>NUCLEOTIDE SEQUENCE [LARGE SCALE GENOMIC DNA]</scope>
    <source>
        <strain evidence="2 3">RHB10-C12</strain>
    </source>
</reference>
<reference evidence="1 4" key="1">
    <citation type="submission" date="2018-08" db="EMBL/GenBank/DDBJ databases">
        <authorList>
            <consortium name="GenomeTrakr network: Whole genome sequencing for foodborne pathogen traceback"/>
        </authorList>
    </citation>
    <scope>NUCLEOTIDE SEQUENCE [LARGE SCALE GENOMIC DNA]</scope>
    <source>
        <strain evidence="1 4">AZ-TG73163</strain>
    </source>
</reference>
<dbReference type="Gene3D" id="3.30.500.20">
    <property type="entry name" value="BH3703-like domains"/>
    <property type="match status" value="1"/>
</dbReference>
<gene>
    <name evidence="1" type="ORF">C719_004845</name>
    <name evidence="2" type="ORF">HVW43_19865</name>
</gene>
<dbReference type="EMBL" id="AATJOC010000028">
    <property type="protein sequence ID" value="EFM0255587.1"/>
    <property type="molecule type" value="Genomic_DNA"/>
</dbReference>
<organism evidence="2 3">
    <name type="scientific">Escherichia coli</name>
    <dbReference type="NCBI Taxonomy" id="562"/>
    <lineage>
        <taxon>Bacteria</taxon>
        <taxon>Pseudomonadati</taxon>
        <taxon>Pseudomonadota</taxon>
        <taxon>Gammaproteobacteria</taxon>
        <taxon>Enterobacterales</taxon>
        <taxon>Enterobacteriaceae</taxon>
        <taxon>Escherichia</taxon>
    </lineage>
</organism>
<evidence type="ECO:0000313" key="4">
    <source>
        <dbReference type="Proteomes" id="UP000527548"/>
    </source>
</evidence>
<dbReference type="Proteomes" id="UP000527548">
    <property type="component" value="Unassembled WGS sequence"/>
</dbReference>
<sequence>MRTDQEIYNDIGSVLLSIAPENASKVIMRAELSPENDHCKCEFDYINADTGNTDWFSAGAQANGDLFDFLVELRNYFLDNFKSQEKPFWHGCEVTVDVEALKINIEFKYEN</sequence>
<evidence type="ECO:0008006" key="5">
    <source>
        <dbReference type="Google" id="ProtNLM"/>
    </source>
</evidence>
<dbReference type="EMBL" id="CP057906">
    <property type="protein sequence ID" value="QMO42436.1"/>
    <property type="molecule type" value="Genomic_DNA"/>
</dbReference>
<evidence type="ECO:0000313" key="3">
    <source>
        <dbReference type="Proteomes" id="UP000514754"/>
    </source>
</evidence>
<dbReference type="RefSeq" id="WP_001258403.1">
    <property type="nucleotide sequence ID" value="NZ_BFFZ01000069.1"/>
</dbReference>
<evidence type="ECO:0000313" key="1">
    <source>
        <dbReference type="EMBL" id="EFM0255587.1"/>
    </source>
</evidence>
<dbReference type="InterPro" id="IPR006728">
    <property type="entry name" value="YezG-like"/>
</dbReference>
<name>A0A3Z6GRV1_ECOLX</name>
<accession>A0A3Z6GRV1</accession>
<dbReference type="Pfam" id="PF04634">
    <property type="entry name" value="YezG-like"/>
    <property type="match status" value="1"/>
</dbReference>
<evidence type="ECO:0000313" key="2">
    <source>
        <dbReference type="EMBL" id="QMO42436.1"/>
    </source>
</evidence>
<dbReference type="SUPFAM" id="SSF160424">
    <property type="entry name" value="BH3703-like"/>
    <property type="match status" value="1"/>
</dbReference>